<dbReference type="Pfam" id="PF02310">
    <property type="entry name" value="B12-binding"/>
    <property type="match status" value="1"/>
</dbReference>
<dbReference type="SUPFAM" id="SSF47644">
    <property type="entry name" value="Methionine synthase domain"/>
    <property type="match status" value="1"/>
</dbReference>
<dbReference type="InterPro" id="IPR003759">
    <property type="entry name" value="Cbl-bd_cap"/>
</dbReference>
<dbReference type="Gene3D" id="1.10.1240.10">
    <property type="entry name" value="Methionine synthase domain"/>
    <property type="match status" value="1"/>
</dbReference>
<gene>
    <name evidence="5" type="ORF">DSLASN_06060</name>
</gene>
<sequence>MSDLKAITDTLISCDMDTLMDLVKTALDEGIPAGDILSQGLIGGMAVVGERMESGEMFIPEVLMAAHCMGTAVELLTPHLAEGEATSAGRVVIGTVKGDLHDIGKNLVVMMMESVGFEVTDLGVDVDADTFLKAIEEHKPQIVGLSALLTTTMPMMRDTVAKIAECDHRDALKIMVGGAPVDQAFADEIGADAYAPDAGSASKLAKALMNG</sequence>
<dbReference type="InterPro" id="IPR006158">
    <property type="entry name" value="Cobalamin-bd"/>
</dbReference>
<dbReference type="PANTHER" id="PTHR45833">
    <property type="entry name" value="METHIONINE SYNTHASE"/>
    <property type="match status" value="1"/>
</dbReference>
<dbReference type="InterPro" id="IPR036724">
    <property type="entry name" value="Cobalamin-bd_sf"/>
</dbReference>
<evidence type="ECO:0000256" key="2">
    <source>
        <dbReference type="ARBA" id="ARBA00023285"/>
    </source>
</evidence>
<evidence type="ECO:0000259" key="4">
    <source>
        <dbReference type="PROSITE" id="PS51337"/>
    </source>
</evidence>
<keyword evidence="5" id="KW-0808">Transferase</keyword>
<dbReference type="PANTHER" id="PTHR45833:SF1">
    <property type="entry name" value="METHIONINE SYNTHASE"/>
    <property type="match status" value="1"/>
</dbReference>
<evidence type="ECO:0000313" key="5">
    <source>
        <dbReference type="EMBL" id="BCS94974.1"/>
    </source>
</evidence>
<dbReference type="PROSITE" id="PS51332">
    <property type="entry name" value="B12_BINDING"/>
    <property type="match status" value="1"/>
</dbReference>
<dbReference type="GO" id="GO:0032259">
    <property type="term" value="P:methylation"/>
    <property type="evidence" value="ECO:0007669"/>
    <property type="project" value="UniProtKB-KW"/>
</dbReference>
<evidence type="ECO:0000313" key="6">
    <source>
        <dbReference type="Proteomes" id="UP001320148"/>
    </source>
</evidence>
<feature type="domain" description="B12-binding" evidence="3">
    <location>
        <begin position="88"/>
        <end position="211"/>
    </location>
</feature>
<dbReference type="RefSeq" id="WP_236891269.1">
    <property type="nucleotide sequence ID" value="NZ_AP024488.1"/>
</dbReference>
<dbReference type="Gene3D" id="3.40.50.280">
    <property type="entry name" value="Cobalamin-binding domain"/>
    <property type="match status" value="1"/>
</dbReference>
<dbReference type="PROSITE" id="PS51337">
    <property type="entry name" value="B12_BINDING_NTER"/>
    <property type="match status" value="1"/>
</dbReference>
<dbReference type="CDD" id="cd02070">
    <property type="entry name" value="corrinoid_protein_B12-BD"/>
    <property type="match status" value="1"/>
</dbReference>
<keyword evidence="5" id="KW-0489">Methyltransferase</keyword>
<name>A0ABM7PBE1_9BACT</name>
<evidence type="ECO:0000259" key="3">
    <source>
        <dbReference type="PROSITE" id="PS51332"/>
    </source>
</evidence>
<dbReference type="EMBL" id="AP024488">
    <property type="protein sequence ID" value="BCS94974.1"/>
    <property type="molecule type" value="Genomic_DNA"/>
</dbReference>
<reference evidence="5 6" key="1">
    <citation type="submission" date="2021-02" db="EMBL/GenBank/DDBJ databases">
        <title>Complete genome of Desulfoluna sp. strain ASN36.</title>
        <authorList>
            <person name="Takahashi A."/>
            <person name="Kojima H."/>
            <person name="Fukui M."/>
        </authorList>
    </citation>
    <scope>NUCLEOTIDE SEQUENCE [LARGE SCALE GENOMIC DNA]</scope>
    <source>
        <strain evidence="5 6">ASN36</strain>
    </source>
</reference>
<feature type="domain" description="B12-binding N-terminal" evidence="4">
    <location>
        <begin position="1"/>
        <end position="88"/>
    </location>
</feature>
<dbReference type="SMART" id="SM01018">
    <property type="entry name" value="B12-binding_2"/>
    <property type="match status" value="1"/>
</dbReference>
<dbReference type="SUPFAM" id="SSF52242">
    <property type="entry name" value="Cobalamin (vitamin B12)-binding domain"/>
    <property type="match status" value="1"/>
</dbReference>
<dbReference type="Proteomes" id="UP001320148">
    <property type="component" value="Chromosome"/>
</dbReference>
<protein>
    <submittedName>
        <fullName evidence="5">Corrinoid methyltransferase</fullName>
    </submittedName>
</protein>
<keyword evidence="2" id="KW-0170">Cobalt</keyword>
<keyword evidence="1" id="KW-0479">Metal-binding</keyword>
<proteinExistence type="predicted"/>
<keyword evidence="6" id="KW-1185">Reference proteome</keyword>
<dbReference type="InterPro" id="IPR050554">
    <property type="entry name" value="Met_Synthase/Corrinoid"/>
</dbReference>
<organism evidence="5 6">
    <name type="scientific">Desulfoluna limicola</name>
    <dbReference type="NCBI Taxonomy" id="2810562"/>
    <lineage>
        <taxon>Bacteria</taxon>
        <taxon>Pseudomonadati</taxon>
        <taxon>Thermodesulfobacteriota</taxon>
        <taxon>Desulfobacteria</taxon>
        <taxon>Desulfobacterales</taxon>
        <taxon>Desulfolunaceae</taxon>
        <taxon>Desulfoluna</taxon>
    </lineage>
</organism>
<dbReference type="InterPro" id="IPR036594">
    <property type="entry name" value="Meth_synthase_dom"/>
</dbReference>
<evidence type="ECO:0000256" key="1">
    <source>
        <dbReference type="ARBA" id="ARBA00022723"/>
    </source>
</evidence>
<accession>A0ABM7PBE1</accession>
<dbReference type="Pfam" id="PF02607">
    <property type="entry name" value="B12-binding_2"/>
    <property type="match status" value="1"/>
</dbReference>
<dbReference type="GO" id="GO:0008168">
    <property type="term" value="F:methyltransferase activity"/>
    <property type="evidence" value="ECO:0007669"/>
    <property type="project" value="UniProtKB-KW"/>
</dbReference>